<name>A0A550CKK4_9AGAR</name>
<feature type="region of interest" description="Disordered" evidence="1">
    <location>
        <begin position="150"/>
        <end position="177"/>
    </location>
</feature>
<gene>
    <name evidence="2" type="ORF">BD626DRAFT_217120</name>
</gene>
<dbReference type="EMBL" id="VDMD01000005">
    <property type="protein sequence ID" value="TRM65341.1"/>
    <property type="molecule type" value="Genomic_DNA"/>
</dbReference>
<proteinExistence type="predicted"/>
<protein>
    <submittedName>
        <fullName evidence="2">Uncharacterized protein</fullName>
    </submittedName>
</protein>
<sequence length="240" mass="26622">MWFDDSYMLAMRPIVCFASSRILRPYPVVIFHARHGVHAHRGCWLCLLFGFYPAGALARIELVSCHSSALGLLKSFLYSPSTDLFPGLRGAREKGGPALGLRTQAGTVVRTLTYCVSSAGAPGRPASRTIASLNLRLTLDYITSPIRGDIGGKTRPRPCSTPRARRRTPVERRRSEAFTGETACRRYSCTRQRHDNQARTRQLTNYRIAGPRYVACHGYPTGGEWKIGAPPARRQMPGNC</sequence>
<accession>A0A550CKK4</accession>
<dbReference type="AlphaFoldDB" id="A0A550CKK4"/>
<comment type="caution">
    <text evidence="2">The sequence shown here is derived from an EMBL/GenBank/DDBJ whole genome shotgun (WGS) entry which is preliminary data.</text>
</comment>
<keyword evidence="3" id="KW-1185">Reference proteome</keyword>
<dbReference type="Proteomes" id="UP000320762">
    <property type="component" value="Unassembled WGS sequence"/>
</dbReference>
<evidence type="ECO:0000313" key="3">
    <source>
        <dbReference type="Proteomes" id="UP000320762"/>
    </source>
</evidence>
<evidence type="ECO:0000256" key="1">
    <source>
        <dbReference type="SAM" id="MobiDB-lite"/>
    </source>
</evidence>
<reference evidence="2 3" key="1">
    <citation type="journal article" date="2019" name="New Phytol.">
        <title>Comparative genomics reveals unique wood-decay strategies and fruiting body development in the Schizophyllaceae.</title>
        <authorList>
            <person name="Almasi E."/>
            <person name="Sahu N."/>
            <person name="Krizsan K."/>
            <person name="Balint B."/>
            <person name="Kovacs G.M."/>
            <person name="Kiss B."/>
            <person name="Cseklye J."/>
            <person name="Drula E."/>
            <person name="Henrissat B."/>
            <person name="Nagy I."/>
            <person name="Chovatia M."/>
            <person name="Adam C."/>
            <person name="LaButti K."/>
            <person name="Lipzen A."/>
            <person name="Riley R."/>
            <person name="Grigoriev I.V."/>
            <person name="Nagy L.G."/>
        </authorList>
    </citation>
    <scope>NUCLEOTIDE SEQUENCE [LARGE SCALE GENOMIC DNA]</scope>
    <source>
        <strain evidence="2 3">NL-1724</strain>
    </source>
</reference>
<organism evidence="2 3">
    <name type="scientific">Schizophyllum amplum</name>
    <dbReference type="NCBI Taxonomy" id="97359"/>
    <lineage>
        <taxon>Eukaryota</taxon>
        <taxon>Fungi</taxon>
        <taxon>Dikarya</taxon>
        <taxon>Basidiomycota</taxon>
        <taxon>Agaricomycotina</taxon>
        <taxon>Agaricomycetes</taxon>
        <taxon>Agaricomycetidae</taxon>
        <taxon>Agaricales</taxon>
        <taxon>Schizophyllaceae</taxon>
        <taxon>Schizophyllum</taxon>
    </lineage>
</organism>
<evidence type="ECO:0000313" key="2">
    <source>
        <dbReference type="EMBL" id="TRM65341.1"/>
    </source>
</evidence>